<protein>
    <submittedName>
        <fullName evidence="2">DUF3515 domain-containing protein</fullName>
    </submittedName>
</protein>
<proteinExistence type="predicted"/>
<feature type="transmembrane region" description="Helical" evidence="1">
    <location>
        <begin position="23"/>
        <end position="44"/>
    </location>
</feature>
<accession>A0A7D6HSV1</accession>
<sequence>MGETSEVARQVTDQSDPGGPPRAVLIAALAVALATIAGILVFAATRATPQRPVTIATVPAPQAANAECRALAAALPARLGDFQRAATAQPPPEGASAWQSGSDTVIVRCGLQRPEEFVIGSPIQVVDRVQWFRVAAQSDTPESGGGAGRSTWYTVDRPVYVAITLPAGSGPTAIQDLSGVIDRTMAAVPIDPAPVR</sequence>
<evidence type="ECO:0000313" key="2">
    <source>
        <dbReference type="EMBL" id="QLL09091.1"/>
    </source>
</evidence>
<dbReference type="Pfam" id="PF12028">
    <property type="entry name" value="DUF3515"/>
    <property type="match status" value="1"/>
</dbReference>
<organism evidence="2 3">
    <name type="scientific">Mycobacterium vicinigordonae</name>
    <dbReference type="NCBI Taxonomy" id="1719132"/>
    <lineage>
        <taxon>Bacteria</taxon>
        <taxon>Bacillati</taxon>
        <taxon>Actinomycetota</taxon>
        <taxon>Actinomycetes</taxon>
        <taxon>Mycobacteriales</taxon>
        <taxon>Mycobacteriaceae</taxon>
        <taxon>Mycobacterium</taxon>
    </lineage>
</organism>
<dbReference type="InterPro" id="IPR021903">
    <property type="entry name" value="DUF3515"/>
</dbReference>
<keyword evidence="3" id="KW-1185">Reference proteome</keyword>
<gene>
    <name evidence="2" type="ORF">H0P51_09510</name>
</gene>
<reference evidence="3" key="3">
    <citation type="submission" date="2023-07" db="EMBL/GenBank/DDBJ databases">
        <title>Description of Mycobacterium gordonae subsp. intergordonae subsp.nov. and Mycobacterium gordonae subsp. gordonae subsp. nov.</title>
        <authorList>
            <person name="Huang H."/>
        </authorList>
    </citation>
    <scope>NUCLEOTIDE SEQUENCE [LARGE SCALE GENOMIC DNA]</scope>
    <source>
        <strain evidence="3">24</strain>
    </source>
</reference>
<name>A0A7D6HSV1_9MYCO</name>
<keyword evidence="1" id="KW-1133">Transmembrane helix</keyword>
<keyword evidence="1" id="KW-0812">Transmembrane</keyword>
<evidence type="ECO:0000313" key="3">
    <source>
        <dbReference type="Proteomes" id="UP000510682"/>
    </source>
</evidence>
<reference evidence="3" key="1">
    <citation type="submission" date="2020-07" db="EMBL/GenBank/DDBJ databases">
        <title>Description of Mycobacterium gordonae subsp. intergordonae subsp.nov. and Mycobacterium gordonae subsp. gordonae subsp. nov.</title>
        <authorList>
            <person name="Yu X."/>
        </authorList>
    </citation>
    <scope>NUCLEOTIDE SEQUENCE [LARGE SCALE GENOMIC DNA]</scope>
    <source>
        <strain evidence="3">24</strain>
    </source>
</reference>
<dbReference type="RefSeq" id="WP_180917676.1">
    <property type="nucleotide sequence ID" value="NZ_CP059165.1"/>
</dbReference>
<dbReference type="AlphaFoldDB" id="A0A7D6HSV1"/>
<dbReference type="Proteomes" id="UP000510682">
    <property type="component" value="Chromosome"/>
</dbReference>
<evidence type="ECO:0000256" key="1">
    <source>
        <dbReference type="SAM" id="Phobius"/>
    </source>
</evidence>
<reference evidence="2 3" key="2">
    <citation type="submission" date="2020-07" db="EMBL/GenBank/DDBJ databases">
        <authorList>
            <person name="Yu X."/>
        </authorList>
    </citation>
    <scope>NUCLEOTIDE SEQUENCE [LARGE SCALE GENOMIC DNA]</scope>
    <source>
        <strain evidence="3">24</strain>
    </source>
</reference>
<dbReference type="KEGG" id="mgor:H0P51_09510"/>
<dbReference type="EMBL" id="CP059165">
    <property type="protein sequence ID" value="QLL09091.1"/>
    <property type="molecule type" value="Genomic_DNA"/>
</dbReference>
<keyword evidence="1" id="KW-0472">Membrane</keyword>